<evidence type="ECO:0000256" key="3">
    <source>
        <dbReference type="ARBA" id="ARBA00022679"/>
    </source>
</evidence>
<keyword evidence="14" id="KW-1185">Reference proteome</keyword>
<keyword evidence="3" id="KW-0808">Transferase</keyword>
<dbReference type="SUPFAM" id="SSF56672">
    <property type="entry name" value="DNA/RNA polymerases"/>
    <property type="match status" value="1"/>
</dbReference>
<keyword evidence="4" id="KW-0548">Nucleotidyltransferase</keyword>
<evidence type="ECO:0000313" key="13">
    <source>
        <dbReference type="EMBL" id="AYD68775.1"/>
    </source>
</evidence>
<dbReference type="Pfam" id="PF00680">
    <property type="entry name" value="RdRP_1"/>
    <property type="match status" value="1"/>
</dbReference>
<evidence type="ECO:0000256" key="1">
    <source>
        <dbReference type="ARBA" id="ARBA00022484"/>
    </source>
</evidence>
<dbReference type="InterPro" id="IPR000605">
    <property type="entry name" value="Helicase_SF3_ssDNA/RNA_vir"/>
</dbReference>
<dbReference type="PROSITE" id="PS50507">
    <property type="entry name" value="RDRP_SSRNA_POS"/>
    <property type="match status" value="1"/>
</dbReference>
<evidence type="ECO:0000313" key="14">
    <source>
        <dbReference type="Proteomes" id="UP000297017"/>
    </source>
</evidence>
<dbReference type="GO" id="GO:0005524">
    <property type="term" value="F:ATP binding"/>
    <property type="evidence" value="ECO:0007669"/>
    <property type="project" value="UniProtKB-KW"/>
</dbReference>
<evidence type="ECO:0000259" key="12">
    <source>
        <dbReference type="PROSITE" id="PS51218"/>
    </source>
</evidence>
<dbReference type="Gene3D" id="3.30.70.270">
    <property type="match status" value="1"/>
</dbReference>
<keyword evidence="6" id="KW-0378">Hydrolase</keyword>
<dbReference type="GO" id="GO:0008234">
    <property type="term" value="F:cysteine-type peptidase activity"/>
    <property type="evidence" value="ECO:0007669"/>
    <property type="project" value="UniProtKB-KW"/>
</dbReference>
<feature type="domain" description="SF3 helicase" evidence="12">
    <location>
        <begin position="398"/>
        <end position="571"/>
    </location>
</feature>
<dbReference type="GO" id="GO:0039694">
    <property type="term" value="P:viral RNA genome replication"/>
    <property type="evidence" value="ECO:0007669"/>
    <property type="project" value="InterPro"/>
</dbReference>
<keyword evidence="5" id="KW-0547">Nucleotide-binding</keyword>
<dbReference type="InterPro" id="IPR014759">
    <property type="entry name" value="Helicase_SF3_ssRNA_vir"/>
</dbReference>
<dbReference type="InterPro" id="IPR001205">
    <property type="entry name" value="RNA-dir_pol_C"/>
</dbReference>
<evidence type="ECO:0000256" key="7">
    <source>
        <dbReference type="ARBA" id="ARBA00022807"/>
    </source>
</evidence>
<dbReference type="InterPro" id="IPR009003">
    <property type="entry name" value="Peptidase_S1_PA"/>
</dbReference>
<evidence type="ECO:0000256" key="6">
    <source>
        <dbReference type="ARBA" id="ARBA00022801"/>
    </source>
</evidence>
<keyword evidence="7" id="KW-0788">Thiol protease</keyword>
<dbReference type="GO" id="GO:0003724">
    <property type="term" value="F:RNA helicase activity"/>
    <property type="evidence" value="ECO:0007669"/>
    <property type="project" value="InterPro"/>
</dbReference>
<dbReference type="CDD" id="cd23195">
    <property type="entry name" value="Marnaviridae_RdRp"/>
    <property type="match status" value="1"/>
</dbReference>
<dbReference type="KEGG" id="vg:40527152"/>
<proteinExistence type="predicted"/>
<evidence type="ECO:0000256" key="10">
    <source>
        <dbReference type="SAM" id="MobiDB-lite"/>
    </source>
</evidence>
<keyword evidence="1" id="KW-0696">RNA-directed RNA polymerase</keyword>
<dbReference type="SUPFAM" id="SSF50494">
    <property type="entry name" value="Trypsin-like serine proteases"/>
    <property type="match status" value="1"/>
</dbReference>
<accession>A0A386JCB9</accession>
<keyword evidence="9" id="KW-0693">Viral RNA replication</keyword>
<dbReference type="InterPro" id="IPR043128">
    <property type="entry name" value="Rev_trsase/Diguanyl_cyclase"/>
</dbReference>
<feature type="non-terminal residue" evidence="13">
    <location>
        <position position="1"/>
    </location>
</feature>
<evidence type="ECO:0000256" key="8">
    <source>
        <dbReference type="ARBA" id="ARBA00022840"/>
    </source>
</evidence>
<name>A0A386JCB9_9VIRU</name>
<dbReference type="GO" id="GO:0006351">
    <property type="term" value="P:DNA-templated transcription"/>
    <property type="evidence" value="ECO:0007669"/>
    <property type="project" value="InterPro"/>
</dbReference>
<dbReference type="InterPro" id="IPR007094">
    <property type="entry name" value="RNA-dir_pol_PSvirus"/>
</dbReference>
<dbReference type="GO" id="GO:0003723">
    <property type="term" value="F:RNA binding"/>
    <property type="evidence" value="ECO:0007669"/>
    <property type="project" value="InterPro"/>
</dbReference>
<dbReference type="GO" id="GO:0006508">
    <property type="term" value="P:proteolysis"/>
    <property type="evidence" value="ECO:0007669"/>
    <property type="project" value="UniProtKB-KW"/>
</dbReference>
<dbReference type="GeneID" id="40527152"/>
<reference evidence="13 14" key="1">
    <citation type="submission" date="2017-11" db="EMBL/GenBank/DDBJ databases">
        <title>From the Arctic to Africa: Exploring the geographic distribution of six marine RNA viruses and their quasispecies.</title>
        <authorList>
            <person name="Vlok M."/>
            <person name="Lang A.S."/>
            <person name="Suttle C.A."/>
        </authorList>
    </citation>
    <scope>NUCLEOTIDE SEQUENCE [LARGE SCALE GENOMIC DNA]</scope>
</reference>
<keyword evidence="2" id="KW-0645">Protease</keyword>
<dbReference type="EMBL" id="MG584188">
    <property type="protein sequence ID" value="AYD68775.1"/>
    <property type="molecule type" value="Genomic_RNA"/>
</dbReference>
<evidence type="ECO:0000256" key="4">
    <source>
        <dbReference type="ARBA" id="ARBA00022695"/>
    </source>
</evidence>
<dbReference type="Pfam" id="PF00910">
    <property type="entry name" value="RNA_helicase"/>
    <property type="match status" value="1"/>
</dbReference>
<evidence type="ECO:0000256" key="2">
    <source>
        <dbReference type="ARBA" id="ARBA00022670"/>
    </source>
</evidence>
<keyword evidence="8" id="KW-0067">ATP-binding</keyword>
<evidence type="ECO:0000256" key="9">
    <source>
        <dbReference type="ARBA" id="ARBA00022953"/>
    </source>
</evidence>
<dbReference type="InterPro" id="IPR043502">
    <property type="entry name" value="DNA/RNA_pol_sf"/>
</dbReference>
<dbReference type="GO" id="GO:0003968">
    <property type="term" value="F:RNA-directed RNA polymerase activity"/>
    <property type="evidence" value="ECO:0007669"/>
    <property type="project" value="UniProtKB-KW"/>
</dbReference>
<dbReference type="RefSeq" id="YP_009666858.1">
    <property type="nucleotide sequence ID" value="NC_043542.1"/>
</dbReference>
<evidence type="ECO:0000259" key="11">
    <source>
        <dbReference type="PROSITE" id="PS50507"/>
    </source>
</evidence>
<dbReference type="PROSITE" id="PS51218">
    <property type="entry name" value="SF3_HELICASE_2"/>
    <property type="match status" value="1"/>
</dbReference>
<feature type="domain" description="RdRp catalytic" evidence="11">
    <location>
        <begin position="1392"/>
        <end position="1533"/>
    </location>
</feature>
<dbReference type="Proteomes" id="UP000297017">
    <property type="component" value="Segment"/>
</dbReference>
<organism evidence="13 14">
    <name type="scientific">Marine RNA virus BC-2</name>
    <dbReference type="NCBI Taxonomy" id="2315692"/>
    <lineage>
        <taxon>Viruses</taxon>
        <taxon>Riboviria</taxon>
        <taxon>Orthornavirae</taxon>
        <taxon>Pisuviricota</taxon>
        <taxon>Pisoniviricetes</taxon>
        <taxon>Picornavirales</taxon>
        <taxon>Marnaviridae</taxon>
        <taxon>Sogarnavirus</taxon>
        <taxon>Sogarnavirus gustavseniae</taxon>
        <taxon>Britarnavirus 2</taxon>
    </lineage>
</organism>
<evidence type="ECO:0000256" key="5">
    <source>
        <dbReference type="ARBA" id="ARBA00022741"/>
    </source>
</evidence>
<feature type="region of interest" description="Disordered" evidence="10">
    <location>
        <begin position="215"/>
        <end position="235"/>
    </location>
</feature>
<sequence>FFSNFPVTLPLNVTKNFSTSMLLRSIHLGGTVNNVPSYLSPADEMKSSGSITAGEGKHSPLKCTSCANSQCTTHSSEIPEKMSVPLTKKITLNRYSLALFGPITYAYAESLRRDKLIAMKNELLVDIDTIPCTPQSFIGFNMLSNMESHLRNKLSDTAISKIEGLMALYLALADVQSATGFIAVLTLYAKTHNQAAITTQLKKIALDIFDTYKPQSNDDDSTGDESSPTKPSRPEWLNDMISGLTDWKLLINSPSFSQVSRVISLLITLGVIDSCSVNLGNFELFAIQAQEKHANAIDLVDAFLETIVYFAEGAYLCFEKGSLSPLLFSSSTVVEIQERCIEKLTEWEYVRNGNLEKYQDKSEKLFDKELDDLVEDLHNLYKTMPNGAEKKIIQMKWEKLALIKADFAAMRVKGGLRKRPWCVSISGDSGVGKSTLADLVLSTIQKASGVPCTSEYVYTLNEKEKHMSSYRSFITGIKIDDFGNAKSQFWDGSPGDWIIKLCNNIRETAVMADLPNKGKISLEPAGVAITSNIDHLHANAISNNPMSILRRPHCHSEAKVKAPFMTDNMLDEDKVIAHFGSLNQINDIWLISIKKPIGGGHKKQEHAGWEYIKEDIDIFEFLNYVAEKVAKHVANQGTIVDAFKEPSTLINLCPDCNKLQETCSCELTPHYGERVAQVLHTKASEVNMSFKKNRCNFETNVEDLAVESLLEGYRWFEESPYSRWSSWVPEPMMDNDYVRFLILWFGRDIIGQSVRTYWYNFALASFCGIYLMSRINHVLIIPSVLFCLVHCLVVGSGVIEAKKNAYLDELVDNRACLNETFISARDKHVQYACGAFAGLAVLYSVGKVIKALRASLSIQGNLSPVNVADLKERDTTDNTWITGKPTHLSTPGAPVTLAQAENSFMKSCCQITIGTKCSGVYLLQSNVALIPHHFLPGETAQATIHYGSRKIKFLLNPLHSPRVGTLDLAIVFVPNTGPLPPNLGKFCTEHAKQPLVCTMYGVNNDRTRFSTRVMWQFASAVTNSYAYFNGSNYSLQDMNTFEGQCMSIIVRDGVRKPIVGFHIGGKEKTPRGCGMAVLISELQLALHDLAKLNSTFVLGPQARDVSDTFGTKTIAISPDVHPKCSVNFLEDDAAVVVYGSVIGKCHHTSDVISTPISDIVEDVTGVPNQWGPPQFSPKVICSDGVSRSQNWKPWSATMQSAAYPSAGFDPANVLAAKQDYLFQLKEKFEAMSSFWKKDISPLNKTAIVAGIDGKKFVDSLKLSTSMGYGISGKKEKYIIDLPPTETNACPRTFTPEIWEMANEAEQLLDAGLSLNCIFGASLKDEPTKRSKDKVRVFQAAPIVLQILIRKYFLPIARFLSMNPLISECAVGVNSQGPEWDELSKFMSAWGDDRIIAGDYKKYDLRMPAQLTLAAFSTLIDIAQWSGNYTTQDRARMRILAHEVCTPLVAYNGTLLRYMGTNPSGHNMTVYINSIVNSLLHRLAWFDAYNSDERTKMGKDLGLGRPATIRDVCNIMTYGDDAKGSVHPDYDAFNHKQMAEFLERYDIQFTMPDKVSEPVQFMHRNGADFLKRKDRFEPALGVTMGMLEENSIFKSLHSITKSKAVTPDEVSSMNISGALREWFAHGREVYEHRREQMKTISQRANLPVLDLELTFDDRVTMWQDKYGDLTTQAGIIDIFDVTTHTPDSDLSELTNPLALPNLPPEAASTEQTLLDRVKEVLGKPKREEYVIISQEYGAGDLLYESENVLLVIECKRVIGKSGHYTKAKKQARKYASVFHILRPDCCVYAIICTEYGFKMVDVFGELIVCPKFEEFLDHISVELS</sequence>
<protein>
    <submittedName>
        <fullName evidence="13">Non-structural polyprotein</fullName>
    </submittedName>
</protein>